<dbReference type="RefSeq" id="WP_192281070.1">
    <property type="nucleotide sequence ID" value="NZ_JACZDF010000006.1"/>
</dbReference>
<dbReference type="EMBL" id="JACZDF010000006">
    <property type="protein sequence ID" value="MBD9700091.1"/>
    <property type="molecule type" value="Genomic_DNA"/>
</dbReference>
<evidence type="ECO:0000256" key="1">
    <source>
        <dbReference type="ARBA" id="ARBA00010211"/>
    </source>
</evidence>
<dbReference type="GO" id="GO:0016787">
    <property type="term" value="F:hydrolase activity"/>
    <property type="evidence" value="ECO:0007669"/>
    <property type="project" value="UniProtKB-KW"/>
</dbReference>
<feature type="domain" description="Fumarylacetoacetase-like C-terminal" evidence="3">
    <location>
        <begin position="78"/>
        <end position="282"/>
    </location>
</feature>
<evidence type="ECO:0000313" key="4">
    <source>
        <dbReference type="EMBL" id="MBD9700091.1"/>
    </source>
</evidence>
<evidence type="ECO:0000313" key="5">
    <source>
        <dbReference type="Proteomes" id="UP000642107"/>
    </source>
</evidence>
<accession>A0ABR9DUK9</accession>
<dbReference type="PANTHER" id="PTHR42796:SF4">
    <property type="entry name" value="FUMARYLACETOACETATE HYDROLASE DOMAIN-CONTAINING PROTEIN 2A"/>
    <property type="match status" value="1"/>
</dbReference>
<dbReference type="InterPro" id="IPR011234">
    <property type="entry name" value="Fumarylacetoacetase-like_C"/>
</dbReference>
<dbReference type="InterPro" id="IPR051121">
    <property type="entry name" value="FAH"/>
</dbReference>
<sequence length="294" mass="30602">MRLVTHVHESSERPGALVEHAGTTRVVDLAGVAATTLDILTDPALADAARAAIDAADLAACPALDDVRLAPPVRPGQVLAIGYNYEGHRGPTRDGALPTTPNVFVKTRNALSGPHDDVVLPRIPAQVDYEGEIAIVVGRRMDNVAEADALAHVAGYTLYDDVTARDWQHATSQWTLGKNFTGFGQLGPAVVTVDEAGDLTGVELEVERDGVVVARATTSQMVFPVPRLLHLLSQVIPLEPGDVVATGSAAKTPEASASHVPLADGDAVTITATGLGSLTTRFVAPATLTTGDLP</sequence>
<evidence type="ECO:0000259" key="3">
    <source>
        <dbReference type="Pfam" id="PF01557"/>
    </source>
</evidence>
<organism evidence="4 5">
    <name type="scientific">Flavimobilis rhizosphaerae</name>
    <dbReference type="NCBI Taxonomy" id="2775421"/>
    <lineage>
        <taxon>Bacteria</taxon>
        <taxon>Bacillati</taxon>
        <taxon>Actinomycetota</taxon>
        <taxon>Actinomycetes</taxon>
        <taxon>Micrococcales</taxon>
        <taxon>Jonesiaceae</taxon>
        <taxon>Flavimobilis</taxon>
    </lineage>
</organism>
<dbReference type="Pfam" id="PF01557">
    <property type="entry name" value="FAA_hydrolase"/>
    <property type="match status" value="1"/>
</dbReference>
<dbReference type="InterPro" id="IPR036663">
    <property type="entry name" value="Fumarylacetoacetase_C_sf"/>
</dbReference>
<name>A0ABR9DUK9_9MICO</name>
<reference evidence="4 5" key="1">
    <citation type="submission" date="2020-09" db="EMBL/GenBank/DDBJ databases">
        <title>Flavimobilis rhizosphaerae sp. nov., isolated from rhizosphere soil of Spartina alterniflora.</title>
        <authorList>
            <person name="Hanqin C."/>
        </authorList>
    </citation>
    <scope>NUCLEOTIDE SEQUENCE [LARGE SCALE GENOMIC DNA]</scope>
    <source>
        <strain evidence="4 5">GY 10621</strain>
    </source>
</reference>
<dbReference type="Gene3D" id="3.90.850.10">
    <property type="entry name" value="Fumarylacetoacetase-like, C-terminal domain"/>
    <property type="match status" value="1"/>
</dbReference>
<gene>
    <name evidence="4" type="ORF">IGS67_11410</name>
</gene>
<dbReference type="Proteomes" id="UP000642107">
    <property type="component" value="Unassembled WGS sequence"/>
</dbReference>
<protein>
    <submittedName>
        <fullName evidence="4">Fumarylacetoacetate hydrolase family protein</fullName>
    </submittedName>
</protein>
<keyword evidence="5" id="KW-1185">Reference proteome</keyword>
<proteinExistence type="inferred from homology"/>
<keyword evidence="2" id="KW-0479">Metal-binding</keyword>
<dbReference type="PANTHER" id="PTHR42796">
    <property type="entry name" value="FUMARYLACETOACETATE HYDROLASE DOMAIN-CONTAINING PROTEIN 2A-RELATED"/>
    <property type="match status" value="1"/>
</dbReference>
<comment type="similarity">
    <text evidence="1">Belongs to the FAH family.</text>
</comment>
<comment type="caution">
    <text evidence="4">The sequence shown here is derived from an EMBL/GenBank/DDBJ whole genome shotgun (WGS) entry which is preliminary data.</text>
</comment>
<evidence type="ECO:0000256" key="2">
    <source>
        <dbReference type="ARBA" id="ARBA00022723"/>
    </source>
</evidence>
<keyword evidence="4" id="KW-0378">Hydrolase</keyword>
<dbReference type="SUPFAM" id="SSF56529">
    <property type="entry name" value="FAH"/>
    <property type="match status" value="1"/>
</dbReference>